<reference evidence="1" key="1">
    <citation type="journal article" date="2020" name="Fungal Divers.">
        <title>Resolving the Mortierellaceae phylogeny through synthesis of multi-gene phylogenetics and phylogenomics.</title>
        <authorList>
            <person name="Vandepol N."/>
            <person name="Liber J."/>
            <person name="Desiro A."/>
            <person name="Na H."/>
            <person name="Kennedy M."/>
            <person name="Barry K."/>
            <person name="Grigoriev I.V."/>
            <person name="Miller A.N."/>
            <person name="O'Donnell K."/>
            <person name="Stajich J.E."/>
            <person name="Bonito G."/>
        </authorList>
    </citation>
    <scope>NUCLEOTIDE SEQUENCE</scope>
    <source>
        <strain evidence="1">NRRL 28262</strain>
    </source>
</reference>
<dbReference type="EMBL" id="JAAAIL010003041">
    <property type="protein sequence ID" value="KAG0252790.1"/>
    <property type="molecule type" value="Genomic_DNA"/>
</dbReference>
<accession>A0AAD4H0N4</accession>
<name>A0AAD4H0N4_9FUNG</name>
<evidence type="ECO:0000313" key="2">
    <source>
        <dbReference type="Proteomes" id="UP001194580"/>
    </source>
</evidence>
<gene>
    <name evidence="1" type="ORF">BGZ95_006530</name>
</gene>
<evidence type="ECO:0000313" key="1">
    <source>
        <dbReference type="EMBL" id="KAG0252790.1"/>
    </source>
</evidence>
<dbReference type="AlphaFoldDB" id="A0AAD4H0N4"/>
<dbReference type="Proteomes" id="UP001194580">
    <property type="component" value="Unassembled WGS sequence"/>
</dbReference>
<comment type="caution">
    <text evidence="1">The sequence shown here is derived from an EMBL/GenBank/DDBJ whole genome shotgun (WGS) entry which is preliminary data.</text>
</comment>
<keyword evidence="2" id="KW-1185">Reference proteome</keyword>
<sequence length="137" mass="15587">MHDFWNVVRVIFKPAYDEEYIYLPFPSGTIPEYDPDIGLEDGVICFSREDLTEVFEPATADVLEVIWDQLQKQEQVGRACRAVFMLGEFGSCPYMLDRACQEFKEQVELVTAPPIPDLANVHGAVYTGLDSYPSSKR</sequence>
<protein>
    <submittedName>
        <fullName evidence="1">Uncharacterized protein</fullName>
    </submittedName>
</protein>
<dbReference type="PANTHER" id="PTHR14187:SF5">
    <property type="entry name" value="HEAT SHOCK 70 KDA PROTEIN 12A"/>
    <property type="match status" value="1"/>
</dbReference>
<organism evidence="1 2">
    <name type="scientific">Linnemannia exigua</name>
    <dbReference type="NCBI Taxonomy" id="604196"/>
    <lineage>
        <taxon>Eukaryota</taxon>
        <taxon>Fungi</taxon>
        <taxon>Fungi incertae sedis</taxon>
        <taxon>Mucoromycota</taxon>
        <taxon>Mortierellomycotina</taxon>
        <taxon>Mortierellomycetes</taxon>
        <taxon>Mortierellales</taxon>
        <taxon>Mortierellaceae</taxon>
        <taxon>Linnemannia</taxon>
    </lineage>
</organism>
<dbReference type="PANTHER" id="PTHR14187">
    <property type="entry name" value="ALPHA KINASE/ELONGATION FACTOR 2 KINASE"/>
    <property type="match status" value="1"/>
</dbReference>
<proteinExistence type="predicted"/>